<sequence length="138" mass="15278">MRDVFPILPRGHPTFHQAISFVFGVKSTFLQTTQRVERLKIDFKGSLPSKARNKHILTVTDAYCRLALACRHSGRGSAFISDGNGRFFYEKTSPAVGPLHTRQGGWSRGTSEKATMLLLRSKGLQISHSGAVLQNALH</sequence>
<proteinExistence type="predicted"/>
<organism evidence="1 2">
    <name type="scientific">Clonorchis sinensis</name>
    <name type="common">Chinese liver fluke</name>
    <dbReference type="NCBI Taxonomy" id="79923"/>
    <lineage>
        <taxon>Eukaryota</taxon>
        <taxon>Metazoa</taxon>
        <taxon>Spiralia</taxon>
        <taxon>Lophotrochozoa</taxon>
        <taxon>Platyhelminthes</taxon>
        <taxon>Trematoda</taxon>
        <taxon>Digenea</taxon>
        <taxon>Opisthorchiida</taxon>
        <taxon>Opisthorchiata</taxon>
        <taxon>Opisthorchiidae</taxon>
        <taxon>Clonorchis</taxon>
    </lineage>
</organism>
<name>G7YB87_CLOSI</name>
<dbReference type="AlphaFoldDB" id="G7YB87"/>
<gene>
    <name evidence="1" type="ORF">CLF_104252</name>
</gene>
<keyword evidence="2" id="KW-1185">Reference proteome</keyword>
<reference key="2">
    <citation type="submission" date="2011-10" db="EMBL/GenBank/DDBJ databases">
        <title>The genome and transcriptome sequence of Clonorchis sinensis provide insights into the carcinogenic liver fluke.</title>
        <authorList>
            <person name="Wang X."/>
            <person name="Huang Y."/>
            <person name="Chen W."/>
            <person name="Liu H."/>
            <person name="Guo L."/>
            <person name="Chen Y."/>
            <person name="Luo F."/>
            <person name="Zhou W."/>
            <person name="Sun J."/>
            <person name="Mao Q."/>
            <person name="Liang P."/>
            <person name="Zhou C."/>
            <person name="Tian Y."/>
            <person name="Men J."/>
            <person name="Lv X."/>
            <person name="Huang L."/>
            <person name="Zhou J."/>
            <person name="Hu Y."/>
            <person name="Li R."/>
            <person name="Zhang F."/>
            <person name="Lei H."/>
            <person name="Li X."/>
            <person name="Hu X."/>
            <person name="Liang C."/>
            <person name="Xu J."/>
            <person name="Wu Z."/>
            <person name="Yu X."/>
        </authorList>
    </citation>
    <scope>NUCLEOTIDE SEQUENCE</scope>
    <source>
        <strain>Henan</strain>
    </source>
</reference>
<evidence type="ECO:0000313" key="1">
    <source>
        <dbReference type="EMBL" id="GAA50221.1"/>
    </source>
</evidence>
<evidence type="ECO:0000313" key="2">
    <source>
        <dbReference type="Proteomes" id="UP000008909"/>
    </source>
</evidence>
<protein>
    <submittedName>
        <fullName evidence="1">Uncharacterized protein</fullName>
    </submittedName>
</protein>
<reference evidence="1" key="1">
    <citation type="journal article" date="2011" name="Genome Biol.">
        <title>The draft genome of the carcinogenic human liver fluke Clonorchis sinensis.</title>
        <authorList>
            <person name="Wang X."/>
            <person name="Chen W."/>
            <person name="Huang Y."/>
            <person name="Sun J."/>
            <person name="Men J."/>
            <person name="Liu H."/>
            <person name="Luo F."/>
            <person name="Guo L."/>
            <person name="Lv X."/>
            <person name="Deng C."/>
            <person name="Zhou C."/>
            <person name="Fan Y."/>
            <person name="Li X."/>
            <person name="Huang L."/>
            <person name="Hu Y."/>
            <person name="Liang C."/>
            <person name="Hu X."/>
            <person name="Xu J."/>
            <person name="Yu X."/>
        </authorList>
    </citation>
    <scope>NUCLEOTIDE SEQUENCE [LARGE SCALE GENOMIC DNA]</scope>
    <source>
        <strain evidence="1">Henan</strain>
    </source>
</reference>
<accession>G7YB87</accession>
<dbReference type="Proteomes" id="UP000008909">
    <property type="component" value="Unassembled WGS sequence"/>
</dbReference>
<dbReference type="EMBL" id="DF143023">
    <property type="protein sequence ID" value="GAA50221.1"/>
    <property type="molecule type" value="Genomic_DNA"/>
</dbReference>